<evidence type="ECO:0000256" key="6">
    <source>
        <dbReference type="ARBA" id="ARBA00022692"/>
    </source>
</evidence>
<dbReference type="PROSITE" id="PS50109">
    <property type="entry name" value="HIS_KIN"/>
    <property type="match status" value="1"/>
</dbReference>
<evidence type="ECO:0000256" key="13">
    <source>
        <dbReference type="SAM" id="Coils"/>
    </source>
</evidence>
<dbReference type="PANTHER" id="PTHR43711">
    <property type="entry name" value="TWO-COMPONENT HISTIDINE KINASE"/>
    <property type="match status" value="1"/>
</dbReference>
<feature type="transmembrane region" description="Helical" evidence="14">
    <location>
        <begin position="366"/>
        <end position="390"/>
    </location>
</feature>
<dbReference type="EC" id="2.7.13.3" evidence="3"/>
<comment type="caution">
    <text evidence="16">The sequence shown here is derived from an EMBL/GenBank/DDBJ whole genome shotgun (WGS) entry which is preliminary data.</text>
</comment>
<accession>A0A415N9G1</accession>
<evidence type="ECO:0000256" key="8">
    <source>
        <dbReference type="ARBA" id="ARBA00022777"/>
    </source>
</evidence>
<dbReference type="SMART" id="SM00388">
    <property type="entry name" value="HisKA"/>
    <property type="match status" value="1"/>
</dbReference>
<keyword evidence="9" id="KW-0067">ATP-binding</keyword>
<evidence type="ECO:0000256" key="11">
    <source>
        <dbReference type="ARBA" id="ARBA00023012"/>
    </source>
</evidence>
<dbReference type="PANTHER" id="PTHR43711:SF31">
    <property type="entry name" value="HISTIDINE KINASE"/>
    <property type="match status" value="1"/>
</dbReference>
<evidence type="ECO:0000256" key="14">
    <source>
        <dbReference type="SAM" id="Phobius"/>
    </source>
</evidence>
<comment type="subcellular location">
    <subcellularLocation>
        <location evidence="2">Membrane</location>
    </subcellularLocation>
</comment>
<sequence length="644" mass="72532">MGLFRKIIYSFLLFLLISHIGLSSAFAVTGEHPVLIISSYNPDARQTSGNIYDFMEEFERLGGKAPIALENMNCKSFSEAPLWKNKMEELLAKYRGKRSPVLLVLIGQEAWTAYLSQADSIRGNVPVLAALASRNAIILPDDSVDLKTWMPDAVDFFNDFPNSSVKAGFVYEYDVEANINLIKKLYPETRNIAFVSDNSYGGVSLQAHVVEEMKKHPELNLILLDGRTNTIYTISDKLHELPPNTALLLGTWRVDMYDGYFMRNATYTMMEAAGDVPTFSITSVGIGYWAVGGVIPSYRALGKDMAHQAVRLLQGPDSDRVEVEVIPNKIQMDSKIVKDKRLDLSSIHQPIEMVNETPSFYEQYKYHIWTVGTVLVVLLSGLFVSLYFYYHTKKLKDELQESESALREAKDRAEESSRLKSAFLANMSHEIRTPLNAIVGFSDVLASGGTSVDEQQGYVDIIKTNSDLLLRLINDILDVSRLEADRVTFTIEKCDVVPLCQQVLASVSQARKSENEFIFECDRESVDLRTDTQRLQQVIINLLSNADKFTRNGKITLKLEVDDEKRVATFSVSDTGTGIPLEKQKQVFERFEKLNEYVQGTGLGLSICKLTVEKWGGEIWVDSGYTDGARFVFTHPFEIEQPNK</sequence>
<comment type="catalytic activity">
    <reaction evidence="1">
        <text>ATP + protein L-histidine = ADP + protein N-phospho-L-histidine.</text>
        <dbReference type="EC" id="2.7.13.3"/>
    </reaction>
</comment>
<evidence type="ECO:0000313" key="17">
    <source>
        <dbReference type="EMBL" id="RHN05704.1"/>
    </source>
</evidence>
<dbReference type="InterPro" id="IPR003594">
    <property type="entry name" value="HATPase_dom"/>
</dbReference>
<keyword evidence="4" id="KW-0597">Phosphoprotein</keyword>
<keyword evidence="5" id="KW-0808">Transferase</keyword>
<dbReference type="Pfam" id="PF00512">
    <property type="entry name" value="HisKA"/>
    <property type="match status" value="1"/>
</dbReference>
<dbReference type="InterPro" id="IPR004358">
    <property type="entry name" value="Sig_transdc_His_kin-like_C"/>
</dbReference>
<keyword evidence="11" id="KW-0902">Two-component regulatory system</keyword>
<dbReference type="Pfam" id="PF02518">
    <property type="entry name" value="HATPase_c"/>
    <property type="match status" value="1"/>
</dbReference>
<dbReference type="GO" id="GO:0016020">
    <property type="term" value="C:membrane"/>
    <property type="evidence" value="ECO:0007669"/>
    <property type="project" value="UniProtKB-SubCell"/>
</dbReference>
<dbReference type="GO" id="GO:0005524">
    <property type="term" value="F:ATP binding"/>
    <property type="evidence" value="ECO:0007669"/>
    <property type="project" value="UniProtKB-KW"/>
</dbReference>
<dbReference type="RefSeq" id="WP_118216503.1">
    <property type="nucleotide sequence ID" value="NZ_DAWCKB010000026.1"/>
</dbReference>
<keyword evidence="7" id="KW-0547">Nucleotide-binding</keyword>
<evidence type="ECO:0000256" key="10">
    <source>
        <dbReference type="ARBA" id="ARBA00022989"/>
    </source>
</evidence>
<keyword evidence="10 14" id="KW-1133">Transmembrane helix</keyword>
<dbReference type="EMBL" id="QRPE01000010">
    <property type="protein sequence ID" value="RHL93233.1"/>
    <property type="molecule type" value="Genomic_DNA"/>
</dbReference>
<evidence type="ECO:0000256" key="7">
    <source>
        <dbReference type="ARBA" id="ARBA00022741"/>
    </source>
</evidence>
<proteinExistence type="predicted"/>
<keyword evidence="8 16" id="KW-0418">Kinase</keyword>
<dbReference type="InterPro" id="IPR036890">
    <property type="entry name" value="HATPase_C_sf"/>
</dbReference>
<keyword evidence="12 14" id="KW-0472">Membrane</keyword>
<evidence type="ECO:0000313" key="16">
    <source>
        <dbReference type="EMBL" id="RHL93233.1"/>
    </source>
</evidence>
<dbReference type="InterPro" id="IPR036097">
    <property type="entry name" value="HisK_dim/P_sf"/>
</dbReference>
<evidence type="ECO:0000313" key="19">
    <source>
        <dbReference type="Proteomes" id="UP000286003"/>
    </source>
</evidence>
<dbReference type="EMBL" id="QRQM01000015">
    <property type="protein sequence ID" value="RHN05704.1"/>
    <property type="molecule type" value="Genomic_DNA"/>
</dbReference>
<evidence type="ECO:0000256" key="2">
    <source>
        <dbReference type="ARBA" id="ARBA00004370"/>
    </source>
</evidence>
<reference evidence="18 19" key="1">
    <citation type="submission" date="2018-08" db="EMBL/GenBank/DDBJ databases">
        <title>A genome reference for cultivated species of the human gut microbiota.</title>
        <authorList>
            <person name="Zou Y."/>
            <person name="Xue W."/>
            <person name="Luo G."/>
        </authorList>
    </citation>
    <scope>NUCLEOTIDE SEQUENCE [LARGE SCALE GENOMIC DNA]</scope>
    <source>
        <strain evidence="17 19">AF31-23</strain>
        <strain evidence="16 18">AF36-16BH</strain>
    </source>
</reference>
<dbReference type="SUPFAM" id="SSF47384">
    <property type="entry name" value="Homodimeric domain of signal transducing histidine kinase"/>
    <property type="match status" value="1"/>
</dbReference>
<protein>
    <recommendedName>
        <fullName evidence="3">histidine kinase</fullName>
        <ecNumber evidence="3">2.7.13.3</ecNumber>
    </recommendedName>
</protein>
<dbReference type="FunFam" id="1.10.287.130:FF:000004">
    <property type="entry name" value="Ethylene receptor 1"/>
    <property type="match status" value="1"/>
</dbReference>
<dbReference type="CDD" id="cd00082">
    <property type="entry name" value="HisKA"/>
    <property type="match status" value="1"/>
</dbReference>
<evidence type="ECO:0000256" key="1">
    <source>
        <dbReference type="ARBA" id="ARBA00000085"/>
    </source>
</evidence>
<keyword evidence="13" id="KW-0175">Coiled coil</keyword>
<dbReference type="Proteomes" id="UP000286003">
    <property type="component" value="Unassembled WGS sequence"/>
</dbReference>
<dbReference type="SMART" id="SM00387">
    <property type="entry name" value="HATPase_c"/>
    <property type="match status" value="1"/>
</dbReference>
<evidence type="ECO:0000256" key="4">
    <source>
        <dbReference type="ARBA" id="ARBA00022553"/>
    </source>
</evidence>
<feature type="coiled-coil region" evidence="13">
    <location>
        <begin position="392"/>
        <end position="419"/>
    </location>
</feature>
<organism evidence="16 18">
    <name type="scientific">Bacteroides intestinalis</name>
    <dbReference type="NCBI Taxonomy" id="329854"/>
    <lineage>
        <taxon>Bacteria</taxon>
        <taxon>Pseudomonadati</taxon>
        <taxon>Bacteroidota</taxon>
        <taxon>Bacteroidia</taxon>
        <taxon>Bacteroidales</taxon>
        <taxon>Bacteroidaceae</taxon>
        <taxon>Bacteroides</taxon>
    </lineage>
</organism>
<dbReference type="InterPro" id="IPR003661">
    <property type="entry name" value="HisK_dim/P_dom"/>
</dbReference>
<dbReference type="SUPFAM" id="SSF55874">
    <property type="entry name" value="ATPase domain of HSP90 chaperone/DNA topoisomerase II/histidine kinase"/>
    <property type="match status" value="1"/>
</dbReference>
<keyword evidence="6 14" id="KW-0812">Transmembrane</keyword>
<feature type="domain" description="Histidine kinase" evidence="15">
    <location>
        <begin position="426"/>
        <end position="639"/>
    </location>
</feature>
<dbReference type="Gene3D" id="3.40.50.2300">
    <property type="match status" value="2"/>
</dbReference>
<dbReference type="Gene3D" id="1.10.287.130">
    <property type="match status" value="1"/>
</dbReference>
<dbReference type="Gene3D" id="3.30.565.10">
    <property type="entry name" value="Histidine kinase-like ATPase, C-terminal domain"/>
    <property type="match status" value="1"/>
</dbReference>
<evidence type="ECO:0000256" key="12">
    <source>
        <dbReference type="ARBA" id="ARBA00023136"/>
    </source>
</evidence>
<dbReference type="Proteomes" id="UP000285013">
    <property type="component" value="Unassembled WGS sequence"/>
</dbReference>
<dbReference type="InterPro" id="IPR005467">
    <property type="entry name" value="His_kinase_dom"/>
</dbReference>
<evidence type="ECO:0000259" key="15">
    <source>
        <dbReference type="PROSITE" id="PS50109"/>
    </source>
</evidence>
<name>A0A415N9G1_9BACE</name>
<evidence type="ECO:0000256" key="5">
    <source>
        <dbReference type="ARBA" id="ARBA00022679"/>
    </source>
</evidence>
<evidence type="ECO:0000313" key="18">
    <source>
        <dbReference type="Proteomes" id="UP000285013"/>
    </source>
</evidence>
<dbReference type="InterPro" id="IPR050736">
    <property type="entry name" value="Sensor_HK_Regulatory"/>
</dbReference>
<gene>
    <name evidence="17" type="ORF">DWZ32_13970</name>
    <name evidence="16" type="ORF">DWZ95_10525</name>
</gene>
<dbReference type="PRINTS" id="PR00344">
    <property type="entry name" value="BCTRLSENSOR"/>
</dbReference>
<dbReference type="AlphaFoldDB" id="A0A415N9G1"/>
<evidence type="ECO:0000256" key="3">
    <source>
        <dbReference type="ARBA" id="ARBA00012438"/>
    </source>
</evidence>
<dbReference type="GO" id="GO:0000155">
    <property type="term" value="F:phosphorelay sensor kinase activity"/>
    <property type="evidence" value="ECO:0007669"/>
    <property type="project" value="InterPro"/>
</dbReference>
<evidence type="ECO:0000256" key="9">
    <source>
        <dbReference type="ARBA" id="ARBA00022840"/>
    </source>
</evidence>